<sequence>MKATTLTDGPPEQHVLVFETGDEVVTGLTDWAAGNDLPGSSFTAIGAFSEATLGYYDLDEQEYAEIPVDGQVEVLTLAGDITLDGEGGWKVHGHVVCGRRDGSTVGGHLLRAVVRPTLEVVVTAGAAHLRRRHDPASGLALIDPAAKAG</sequence>
<dbReference type="RefSeq" id="WP_014376804.1">
    <property type="nucleotide sequence ID" value="NC_016943.1"/>
</dbReference>
<dbReference type="OrthoDB" id="9798999at2"/>
<dbReference type="InterPro" id="IPR025707">
    <property type="entry name" value="DNA_bp_PD1"/>
</dbReference>
<protein>
    <recommendedName>
        <fullName evidence="1">PPC domain-containing protein</fullName>
    </recommendedName>
</protein>
<dbReference type="HOGENOM" id="CLU_114051_2_2_11"/>
<dbReference type="SUPFAM" id="SSF117856">
    <property type="entry name" value="AF0104/ALDC/Ptd012-like"/>
    <property type="match status" value="1"/>
</dbReference>
<accession>H6RNH7</accession>
<dbReference type="Gene3D" id="3.30.1330.80">
    <property type="entry name" value="Hypothetical protein, similar to alpha- acetolactate decarboxylase, domain 2"/>
    <property type="match status" value="1"/>
</dbReference>
<dbReference type="CDD" id="cd11378">
    <property type="entry name" value="DUF296"/>
    <property type="match status" value="1"/>
</dbReference>
<evidence type="ECO:0000313" key="2">
    <source>
        <dbReference type="EMBL" id="CCG03924.1"/>
    </source>
</evidence>
<keyword evidence="3" id="KW-1185">Reference proteome</keyword>
<dbReference type="PIRSF" id="PIRSF016702">
    <property type="entry name" value="DNA_bp_PD1"/>
    <property type="match status" value="1"/>
</dbReference>
<dbReference type="KEGG" id="bsd:BLASA_3053"/>
<feature type="domain" description="PPC" evidence="1">
    <location>
        <begin position="8"/>
        <end position="145"/>
    </location>
</feature>
<dbReference type="PANTHER" id="PTHR34988">
    <property type="entry name" value="PROTEIN, PUTATIVE-RELATED"/>
    <property type="match status" value="1"/>
</dbReference>
<reference evidence="3" key="2">
    <citation type="submission" date="2012-02" db="EMBL/GenBank/DDBJ databases">
        <title>Complete genome sequence of Blastococcus saxobsidens strain DD2.</title>
        <authorList>
            <person name="Genoscope."/>
        </authorList>
    </citation>
    <scope>NUCLEOTIDE SEQUENCE [LARGE SCALE GENOMIC DNA]</scope>
    <source>
        <strain evidence="3">DD2</strain>
    </source>
</reference>
<dbReference type="EMBL" id="FO117623">
    <property type="protein sequence ID" value="CCG03924.1"/>
    <property type="molecule type" value="Genomic_DNA"/>
</dbReference>
<dbReference type="eggNOG" id="COG1661">
    <property type="taxonomic scope" value="Bacteria"/>
</dbReference>
<proteinExistence type="predicted"/>
<dbReference type="Pfam" id="PF03479">
    <property type="entry name" value="PCC"/>
    <property type="match status" value="1"/>
</dbReference>
<dbReference type="PANTHER" id="PTHR34988:SF1">
    <property type="entry name" value="DNA-BINDING PROTEIN"/>
    <property type="match status" value="1"/>
</dbReference>
<dbReference type="STRING" id="1146883.BLASA_3053"/>
<gene>
    <name evidence="2" type="ordered locus">BLASA_3053</name>
</gene>
<dbReference type="InterPro" id="IPR005175">
    <property type="entry name" value="PPC_dom"/>
</dbReference>
<evidence type="ECO:0000259" key="1">
    <source>
        <dbReference type="PROSITE" id="PS51742"/>
    </source>
</evidence>
<evidence type="ECO:0000313" key="3">
    <source>
        <dbReference type="Proteomes" id="UP000007517"/>
    </source>
</evidence>
<name>H6RNH7_BLASD</name>
<organism evidence="2 3">
    <name type="scientific">Blastococcus saxobsidens (strain DD2)</name>
    <dbReference type="NCBI Taxonomy" id="1146883"/>
    <lineage>
        <taxon>Bacteria</taxon>
        <taxon>Bacillati</taxon>
        <taxon>Actinomycetota</taxon>
        <taxon>Actinomycetes</taxon>
        <taxon>Geodermatophilales</taxon>
        <taxon>Geodermatophilaceae</taxon>
        <taxon>Blastococcus</taxon>
    </lineage>
</organism>
<dbReference type="PROSITE" id="PS51742">
    <property type="entry name" value="PPC"/>
    <property type="match status" value="1"/>
</dbReference>
<reference evidence="2 3" key="1">
    <citation type="journal article" date="2012" name="J. Bacteriol.">
        <title>Genome Sequence of Blastococcus saxobsidens DD2, a Stone-Inhabiting Bacterium.</title>
        <authorList>
            <person name="Chouaia B."/>
            <person name="Crotti E."/>
            <person name="Brusetti L."/>
            <person name="Daffonchio D."/>
            <person name="Essoussi I."/>
            <person name="Nouioui I."/>
            <person name="Sbissi I."/>
            <person name="Ghodhbane-Gtari F."/>
            <person name="Gtari M."/>
            <person name="Vacherie B."/>
            <person name="Barbe V."/>
            <person name="Medigue C."/>
            <person name="Gury J."/>
            <person name="Pujic P."/>
            <person name="Normand P."/>
        </authorList>
    </citation>
    <scope>NUCLEOTIDE SEQUENCE [LARGE SCALE GENOMIC DNA]</scope>
    <source>
        <strain evidence="2 3">DD2</strain>
    </source>
</reference>
<dbReference type="Proteomes" id="UP000007517">
    <property type="component" value="Chromosome"/>
</dbReference>
<dbReference type="AlphaFoldDB" id="H6RNH7"/>